<dbReference type="SUPFAM" id="SSF55874">
    <property type="entry name" value="ATPase domain of HSP90 chaperone/DNA topoisomerase II/histidine kinase"/>
    <property type="match status" value="1"/>
</dbReference>
<evidence type="ECO:0000256" key="7">
    <source>
        <dbReference type="SAM" id="Phobius"/>
    </source>
</evidence>
<keyword evidence="3 6" id="KW-0597">Phosphoprotein</keyword>
<dbReference type="InterPro" id="IPR036890">
    <property type="entry name" value="HATPase_C_sf"/>
</dbReference>
<dbReference type="SMART" id="SM00387">
    <property type="entry name" value="HATPase_c"/>
    <property type="match status" value="1"/>
</dbReference>
<dbReference type="InterPro" id="IPR011110">
    <property type="entry name" value="Reg_prop"/>
</dbReference>
<dbReference type="Pfam" id="PF07494">
    <property type="entry name" value="Reg_prop"/>
    <property type="match status" value="2"/>
</dbReference>
<feature type="domain" description="HTH araC/xylS-type" evidence="8">
    <location>
        <begin position="1247"/>
        <end position="1345"/>
    </location>
</feature>
<dbReference type="Pfam" id="PF02518">
    <property type="entry name" value="HATPase_c"/>
    <property type="match status" value="1"/>
</dbReference>
<keyword evidence="7" id="KW-1133">Transmembrane helix</keyword>
<feature type="domain" description="Histidine kinase" evidence="9">
    <location>
        <begin position="821"/>
        <end position="1057"/>
    </location>
</feature>
<evidence type="ECO:0000256" key="1">
    <source>
        <dbReference type="ARBA" id="ARBA00000085"/>
    </source>
</evidence>
<dbReference type="EC" id="2.7.13.3" evidence="2"/>
<dbReference type="Proteomes" id="UP000680038">
    <property type="component" value="Unassembled WGS sequence"/>
</dbReference>
<dbReference type="PANTHER" id="PTHR43547">
    <property type="entry name" value="TWO-COMPONENT HISTIDINE KINASE"/>
    <property type="match status" value="1"/>
</dbReference>
<dbReference type="InterPro" id="IPR005467">
    <property type="entry name" value="His_kinase_dom"/>
</dbReference>
<dbReference type="Gene3D" id="2.60.40.10">
    <property type="entry name" value="Immunoglobulins"/>
    <property type="match status" value="1"/>
</dbReference>
<dbReference type="FunFam" id="2.60.40.10:FF:000791">
    <property type="entry name" value="Two-component system sensor histidine kinase/response regulator"/>
    <property type="match status" value="1"/>
</dbReference>
<evidence type="ECO:0000259" key="10">
    <source>
        <dbReference type="PROSITE" id="PS50110"/>
    </source>
</evidence>
<evidence type="ECO:0000256" key="3">
    <source>
        <dbReference type="ARBA" id="ARBA00022553"/>
    </source>
</evidence>
<dbReference type="InterPro" id="IPR018060">
    <property type="entry name" value="HTH_AraC"/>
</dbReference>
<dbReference type="Pfam" id="PF07495">
    <property type="entry name" value="Y_Y_Y"/>
    <property type="match status" value="1"/>
</dbReference>
<dbReference type="GO" id="GO:0000155">
    <property type="term" value="F:phosphorelay sensor kinase activity"/>
    <property type="evidence" value="ECO:0007669"/>
    <property type="project" value="InterPro"/>
</dbReference>
<name>A0A916N4X2_9BACT</name>
<dbReference type="InterPro" id="IPR009057">
    <property type="entry name" value="Homeodomain-like_sf"/>
</dbReference>
<dbReference type="Pfam" id="PF00512">
    <property type="entry name" value="HisKA"/>
    <property type="match status" value="1"/>
</dbReference>
<dbReference type="InterPro" id="IPR003594">
    <property type="entry name" value="HATPase_dom"/>
</dbReference>
<keyword evidence="7" id="KW-0472">Membrane</keyword>
<evidence type="ECO:0000259" key="8">
    <source>
        <dbReference type="PROSITE" id="PS01124"/>
    </source>
</evidence>
<evidence type="ECO:0000256" key="5">
    <source>
        <dbReference type="ARBA" id="ARBA00023163"/>
    </source>
</evidence>
<dbReference type="Gene3D" id="3.30.565.10">
    <property type="entry name" value="Histidine kinase-like ATPase, C-terminal domain"/>
    <property type="match status" value="1"/>
</dbReference>
<dbReference type="SUPFAM" id="SSF63829">
    <property type="entry name" value="Calcium-dependent phosphotriesterase"/>
    <property type="match status" value="3"/>
</dbReference>
<dbReference type="PRINTS" id="PR00344">
    <property type="entry name" value="BCTRLSENSOR"/>
</dbReference>
<dbReference type="Pfam" id="PF00072">
    <property type="entry name" value="Response_reg"/>
    <property type="match status" value="1"/>
</dbReference>
<dbReference type="InterPro" id="IPR011123">
    <property type="entry name" value="Y_Y_Y"/>
</dbReference>
<dbReference type="InterPro" id="IPR011006">
    <property type="entry name" value="CheY-like_superfamily"/>
</dbReference>
<protein>
    <recommendedName>
        <fullName evidence="2">histidine kinase</fullName>
        <ecNumber evidence="2">2.7.13.3</ecNumber>
    </recommendedName>
</protein>
<comment type="catalytic activity">
    <reaction evidence="1">
        <text>ATP + protein L-histidine = ADP + protein N-phospho-L-histidine.</text>
        <dbReference type="EC" id="2.7.13.3"/>
    </reaction>
</comment>
<dbReference type="CDD" id="cd00075">
    <property type="entry name" value="HATPase"/>
    <property type="match status" value="1"/>
</dbReference>
<evidence type="ECO:0000256" key="4">
    <source>
        <dbReference type="ARBA" id="ARBA00023015"/>
    </source>
</evidence>
<sequence>MLVPTLFGLRYPLNAQVPKKPVRILTPRDGLPQSFVSGLIQDKNGFVWVGTRNGLARYDGINFKVLRHDNKDTSSLSSNVIISLSEDKKGLIGIEHESLQIDVMDPATEAIEQITSRTLFTSHPVKFVRRGWLRDFQGNLWVIEKANGIYKYDWRKGNITHFTKRTHGFLSDTIRGLFEDKKRQIWVVSQKSISRLSAVTGRFVHTAIPFGLDFNNYVNAEAEVVRIYERRNGEIMFGDRKRLVFFNPLAGNFRTVTLPVYPQKGIKCIQAGPDGYDYVEADGNVYRYENEKGLVKVGDIGKQYLRAAESFLIDRSGLIWLGTDASGIHQIDLTTPFFESSPGRHSFHYDLLKQEMNISLDQFSGWSLSDNQFGTSSYFFRSVYDDQRRVWIALRDKVGYYDPVQKTFTVLPPVPGVSSADNPALGVRGIDFTPDGTLWVIGYNGFVGKFDSVNQKWVTFLASSVIQDGNEDITLVDLAADKDKLWITTRMGDALLCVDIKTKQIGRFNRKTHPDMLPTDMVQGMQQDVAYPELLWIGTYEGLVRLNKKTLKSEIFTMQDGLPDNTIYSVEADKAGYLWLSTNKGLCRFHPVSHQVQTFHTGDGLPGDEFNRFHHFQLPDGRLAFGGTEGWTLFDPTAMKADYYHPQVAFTSLKINNLVVDTTTSEGHLPGALNHIKKLSLSYAQNTLSFEFAGLEFNRPGRLRYRYQLAGYDESWLVTGNNPVATYTKLPPGNYLLRINSSNTTGQWSPLIRELAVVIHPPFWQTWWAYLFYAFLVGGLIWGYIRYLVNRERLKQEVILRETEANQLKILDTLKTKFFSDITHEFRTPLTLILTPAQRLKQTLATPDQLRWLTAIERNAYQLLRLINQLLDLSKLESGSLKITESVGDVGRFVSDQVLSFSDEADRKGVKIVWINSLEAGAYWFDVEKLERIILNLISNALKFTPRNGTIEIALSAPNQLDQTDSASENTGILLSITNTGMGIPEDKLPHIFDRFYQVDTQSTEMKNDRQPYGTGIGLSLVKELVDLQHGKIEVTSLPEDKALWRTCFRVSLPYRLVAAGEAIVTEPIGFHDPSDVAEATAPLPGQYTDLPSELSSVLLVEDNTELAEFIADTLPSFIRVSFAANGAEGMEKALEALPDLIISDVLMPVMDGFTFCRKLKEDQRTSHIPVILLTAKAAFDDRLQGLTTGADDYLTKPFHIQELQLKINNLLERQQRMRERMRVEISSADSIQPAEKPLPTTDPFISRIYEIMDEKLDDTAFGVEELSLRIGMSRASLHRKVKVLTDMAPGDIMRNYRLKRAAQFLKEGYNSSETAYKVGFDSPAYFSKCFREFYQMTPHEYAQA</sequence>
<dbReference type="Gene3D" id="3.40.50.2300">
    <property type="match status" value="1"/>
</dbReference>
<feature type="domain" description="Response regulatory" evidence="10">
    <location>
        <begin position="1097"/>
        <end position="1212"/>
    </location>
</feature>
<dbReference type="InterPro" id="IPR015943">
    <property type="entry name" value="WD40/YVTN_repeat-like_dom_sf"/>
</dbReference>
<proteinExistence type="predicted"/>
<dbReference type="InterPro" id="IPR036097">
    <property type="entry name" value="HisK_dim/P_sf"/>
</dbReference>
<accession>A0A916N4X2</accession>
<dbReference type="SMART" id="SM00388">
    <property type="entry name" value="HisKA"/>
    <property type="match status" value="1"/>
</dbReference>
<comment type="caution">
    <text evidence="11">The sequence shown here is derived from an EMBL/GenBank/DDBJ whole genome shotgun (WGS) entry which is preliminary data.</text>
</comment>
<dbReference type="PROSITE" id="PS50109">
    <property type="entry name" value="HIS_KIN"/>
    <property type="match status" value="1"/>
</dbReference>
<dbReference type="InterPro" id="IPR001789">
    <property type="entry name" value="Sig_transdc_resp-reg_receiver"/>
</dbReference>
<dbReference type="SUPFAM" id="SSF52172">
    <property type="entry name" value="CheY-like"/>
    <property type="match status" value="1"/>
</dbReference>
<dbReference type="PROSITE" id="PS01124">
    <property type="entry name" value="HTH_ARAC_FAMILY_2"/>
    <property type="match status" value="1"/>
</dbReference>
<dbReference type="GO" id="GO:0043565">
    <property type="term" value="F:sequence-specific DNA binding"/>
    <property type="evidence" value="ECO:0007669"/>
    <property type="project" value="InterPro"/>
</dbReference>
<keyword evidence="12" id="KW-1185">Reference proteome</keyword>
<keyword evidence="11" id="KW-0808">Transferase</keyword>
<keyword evidence="4" id="KW-0805">Transcription regulation</keyword>
<keyword evidence="7" id="KW-0812">Transmembrane</keyword>
<dbReference type="SMART" id="SM00342">
    <property type="entry name" value="HTH_ARAC"/>
    <property type="match status" value="1"/>
</dbReference>
<evidence type="ECO:0000313" key="12">
    <source>
        <dbReference type="Proteomes" id="UP000680038"/>
    </source>
</evidence>
<dbReference type="CDD" id="cd00082">
    <property type="entry name" value="HisKA"/>
    <property type="match status" value="1"/>
</dbReference>
<reference evidence="11" key="1">
    <citation type="submission" date="2021-04" db="EMBL/GenBank/DDBJ databases">
        <authorList>
            <person name="Rodrigo-Torres L."/>
            <person name="Arahal R. D."/>
            <person name="Lucena T."/>
        </authorList>
    </citation>
    <scope>NUCLEOTIDE SEQUENCE</scope>
    <source>
        <strain evidence="11">CECT 9275</strain>
    </source>
</reference>
<evidence type="ECO:0000313" key="11">
    <source>
        <dbReference type="EMBL" id="CAG4994004.1"/>
    </source>
</evidence>
<dbReference type="Gene3D" id="2.130.10.10">
    <property type="entry name" value="YVTN repeat-like/Quinoprotein amine dehydrogenase"/>
    <property type="match status" value="3"/>
</dbReference>
<evidence type="ECO:0000256" key="2">
    <source>
        <dbReference type="ARBA" id="ARBA00012438"/>
    </source>
</evidence>
<dbReference type="PANTHER" id="PTHR43547:SF2">
    <property type="entry name" value="HYBRID SIGNAL TRANSDUCTION HISTIDINE KINASE C"/>
    <property type="match status" value="1"/>
</dbReference>
<dbReference type="Gene3D" id="1.10.287.130">
    <property type="match status" value="1"/>
</dbReference>
<dbReference type="SUPFAM" id="SSF46689">
    <property type="entry name" value="Homeodomain-like"/>
    <property type="match status" value="1"/>
</dbReference>
<dbReference type="SUPFAM" id="SSF47384">
    <property type="entry name" value="Homodimeric domain of signal transducing histidine kinase"/>
    <property type="match status" value="1"/>
</dbReference>
<feature type="transmembrane region" description="Helical" evidence="7">
    <location>
        <begin position="767"/>
        <end position="785"/>
    </location>
</feature>
<dbReference type="Gene3D" id="1.10.10.60">
    <property type="entry name" value="Homeodomain-like"/>
    <property type="match status" value="1"/>
</dbReference>
<dbReference type="Pfam" id="PF12833">
    <property type="entry name" value="HTH_18"/>
    <property type="match status" value="1"/>
</dbReference>
<dbReference type="SMART" id="SM00448">
    <property type="entry name" value="REC"/>
    <property type="match status" value="1"/>
</dbReference>
<dbReference type="GO" id="GO:0003700">
    <property type="term" value="F:DNA-binding transcription factor activity"/>
    <property type="evidence" value="ECO:0007669"/>
    <property type="project" value="InterPro"/>
</dbReference>
<gene>
    <name evidence="11" type="primary">rcsC_3</name>
    <name evidence="11" type="ORF">DYBT9275_01286</name>
</gene>
<evidence type="ECO:0000256" key="6">
    <source>
        <dbReference type="PROSITE-ProRule" id="PRU00169"/>
    </source>
</evidence>
<dbReference type="InterPro" id="IPR004358">
    <property type="entry name" value="Sig_transdc_His_kin-like_C"/>
</dbReference>
<dbReference type="PROSITE" id="PS50110">
    <property type="entry name" value="RESPONSE_REGULATORY"/>
    <property type="match status" value="1"/>
</dbReference>
<dbReference type="InterPro" id="IPR013783">
    <property type="entry name" value="Ig-like_fold"/>
</dbReference>
<keyword evidence="11" id="KW-0418">Kinase</keyword>
<keyword evidence="5" id="KW-0804">Transcription</keyword>
<dbReference type="EMBL" id="CAJRAF010000001">
    <property type="protein sequence ID" value="CAG4994004.1"/>
    <property type="molecule type" value="Genomic_DNA"/>
</dbReference>
<evidence type="ECO:0000259" key="9">
    <source>
        <dbReference type="PROSITE" id="PS50109"/>
    </source>
</evidence>
<dbReference type="InterPro" id="IPR003661">
    <property type="entry name" value="HisK_dim/P_dom"/>
</dbReference>
<dbReference type="CDD" id="cd17574">
    <property type="entry name" value="REC_OmpR"/>
    <property type="match status" value="1"/>
</dbReference>
<organism evidence="11 12">
    <name type="scientific">Dyadobacter helix</name>
    <dbReference type="NCBI Taxonomy" id="2822344"/>
    <lineage>
        <taxon>Bacteria</taxon>
        <taxon>Pseudomonadati</taxon>
        <taxon>Bacteroidota</taxon>
        <taxon>Cytophagia</taxon>
        <taxon>Cytophagales</taxon>
        <taxon>Spirosomataceae</taxon>
        <taxon>Dyadobacter</taxon>
    </lineage>
</organism>
<feature type="modified residue" description="4-aspartylphosphate" evidence="6">
    <location>
        <position position="1145"/>
    </location>
</feature>